<sequence length="441" mass="50447">MRPSSLLPLTSRQSYIFILLVTLRVAESCLSALREGCMPDFHAVPMGMGGELLEMGRLNSEETSSDVLAQNSPGKGRQRLVDPDMGSTDFMFLQARVRKLEREFDDKTLFLMRSCNLTLDEVNVIYRSSPKLKMLSLKHHIEPILSRLSTEFRLSAASLGKLLTKFPTILYPACSRQFDDVVTFLQVMGINSSGMHRILTCRPQIFSLKIERNLNYTINFLLRDVNVPRHKLSTMLIKCPHIITLSVERKLRPALLFLQGLGLDATQIGNISAIYPYVFLFDVENKMRPTVRYLHDELNISSDNICRVICNKPQLLGYSVGKKLRPTVKFLVEEAGVPRHRIGDFVIRCPAMLGYSVDKNLRPTLNYIKTTCNISEPQDWMRYPRMLSYSLERRIKPRVESLTAIGHKLMTMGDVFHVMKQPEEKFRRMGRTGHLGTIHVL</sequence>
<dbReference type="Pfam" id="PF02536">
    <property type="entry name" value="mTERF"/>
    <property type="match status" value="1"/>
</dbReference>
<feature type="signal peptide" evidence="3">
    <location>
        <begin position="1"/>
        <end position="28"/>
    </location>
</feature>
<protein>
    <submittedName>
        <fullName evidence="4">Uncharacterized protein</fullName>
    </submittedName>
</protein>
<evidence type="ECO:0000313" key="4">
    <source>
        <dbReference type="EMBL" id="CAE2256918.1"/>
    </source>
</evidence>
<proteinExistence type="inferred from homology"/>
<comment type="similarity">
    <text evidence="1">Belongs to the mTERF family.</text>
</comment>
<dbReference type="GO" id="GO:0003676">
    <property type="term" value="F:nucleic acid binding"/>
    <property type="evidence" value="ECO:0007669"/>
    <property type="project" value="InterPro"/>
</dbReference>
<accession>A0A7S4J9Y7</accession>
<keyword evidence="3" id="KW-0732">Signal</keyword>
<dbReference type="Gene3D" id="1.25.70.10">
    <property type="entry name" value="Transcription termination factor 3, mitochondrial"/>
    <property type="match status" value="1"/>
</dbReference>
<gene>
    <name evidence="4" type="ORF">GTHE00462_LOCUS4007</name>
</gene>
<dbReference type="InterPro" id="IPR003690">
    <property type="entry name" value="MTERF"/>
</dbReference>
<evidence type="ECO:0000256" key="2">
    <source>
        <dbReference type="ARBA" id="ARBA00022946"/>
    </source>
</evidence>
<dbReference type="AlphaFoldDB" id="A0A7S4J9Y7"/>
<feature type="chain" id="PRO_5030616264" evidence="3">
    <location>
        <begin position="29"/>
        <end position="441"/>
    </location>
</feature>
<evidence type="ECO:0000256" key="3">
    <source>
        <dbReference type="SAM" id="SignalP"/>
    </source>
</evidence>
<keyword evidence="2" id="KW-0809">Transit peptide</keyword>
<dbReference type="PANTHER" id="PTHR13068">
    <property type="entry name" value="CGI-12 PROTEIN-RELATED"/>
    <property type="match status" value="1"/>
</dbReference>
<organism evidence="4">
    <name type="scientific">Guillardia theta</name>
    <name type="common">Cryptophyte</name>
    <name type="synonym">Cryptomonas phi</name>
    <dbReference type="NCBI Taxonomy" id="55529"/>
    <lineage>
        <taxon>Eukaryota</taxon>
        <taxon>Cryptophyceae</taxon>
        <taxon>Pyrenomonadales</taxon>
        <taxon>Geminigeraceae</taxon>
        <taxon>Guillardia</taxon>
    </lineage>
</organism>
<reference evidence="4" key="1">
    <citation type="submission" date="2021-01" db="EMBL/GenBank/DDBJ databases">
        <authorList>
            <person name="Corre E."/>
            <person name="Pelletier E."/>
            <person name="Niang G."/>
            <person name="Scheremetjew M."/>
            <person name="Finn R."/>
            <person name="Kale V."/>
            <person name="Holt S."/>
            <person name="Cochrane G."/>
            <person name="Meng A."/>
            <person name="Brown T."/>
            <person name="Cohen L."/>
        </authorList>
    </citation>
    <scope>NUCLEOTIDE SEQUENCE</scope>
    <source>
        <strain evidence="4">CCMP 2712</strain>
    </source>
</reference>
<name>A0A7S4J9Y7_GUITH</name>
<dbReference type="PANTHER" id="PTHR13068:SF151">
    <property type="entry name" value="TRANSCRIPTION TERMINATION FACTOR MTERF9, CHLOROPLASTIC"/>
    <property type="match status" value="1"/>
</dbReference>
<evidence type="ECO:0000256" key="1">
    <source>
        <dbReference type="ARBA" id="ARBA00007692"/>
    </source>
</evidence>
<dbReference type="InterPro" id="IPR038538">
    <property type="entry name" value="MTERF_sf"/>
</dbReference>
<dbReference type="SMART" id="SM00733">
    <property type="entry name" value="Mterf"/>
    <property type="match status" value="8"/>
</dbReference>
<dbReference type="OMA" id="CQEMEAV"/>
<dbReference type="EMBL" id="HBKN01004868">
    <property type="protein sequence ID" value="CAE2256918.1"/>
    <property type="molecule type" value="Transcribed_RNA"/>
</dbReference>